<feature type="transmembrane region" description="Helical" evidence="1">
    <location>
        <begin position="12"/>
        <end position="31"/>
    </location>
</feature>
<feature type="transmembrane region" description="Helical" evidence="1">
    <location>
        <begin position="197"/>
        <end position="213"/>
    </location>
</feature>
<comment type="caution">
    <text evidence="2">The sequence shown here is derived from an EMBL/GenBank/DDBJ whole genome shotgun (WGS) entry which is preliminary data.</text>
</comment>
<proteinExistence type="predicted"/>
<protein>
    <submittedName>
        <fullName evidence="2">Membrane protein</fullName>
    </submittedName>
</protein>
<keyword evidence="3" id="KW-1185">Reference proteome</keyword>
<evidence type="ECO:0000256" key="1">
    <source>
        <dbReference type="SAM" id="Phobius"/>
    </source>
</evidence>
<gene>
    <name evidence="2" type="ORF">tloyanaT_03420</name>
</gene>
<dbReference type="PANTHER" id="PTHR37314:SF4">
    <property type="entry name" value="UPF0700 TRANSMEMBRANE PROTEIN YOAK"/>
    <property type="match status" value="1"/>
</dbReference>
<keyword evidence="1" id="KW-0472">Membrane</keyword>
<sequence length="219" mass="24125">MINQLPKWIELGAALLAFIAGFINAVGLLSFEHQSVSHLSGTATLVGIAAQDVNFTLLFKLAGIIVAFVIGAVIAGIFIESRDLKLGRHYDTLLFFEAILILLAIYFLNNNLMWGQMSLSVACGIQNAMATRYSGAIIRTTHLTGIFTDIGIMIGSYLKGEKFDHRKFWLFFLIVIGFIIGGIVAAPLFAFIGYNSLYIPFCSCISLAALYRCRTRKQK</sequence>
<dbReference type="EMBL" id="BSSV01000001">
    <property type="protein sequence ID" value="GLX84090.1"/>
    <property type="molecule type" value="Genomic_DNA"/>
</dbReference>
<dbReference type="RefSeq" id="WP_284295638.1">
    <property type="nucleotide sequence ID" value="NZ_BSSV01000001.1"/>
</dbReference>
<feature type="transmembrane region" description="Helical" evidence="1">
    <location>
        <begin position="90"/>
        <end position="108"/>
    </location>
</feature>
<dbReference type="Proteomes" id="UP001157134">
    <property type="component" value="Unassembled WGS sequence"/>
</dbReference>
<feature type="transmembrane region" description="Helical" evidence="1">
    <location>
        <begin position="57"/>
        <end position="78"/>
    </location>
</feature>
<accession>A0ABQ6H7H4</accession>
<name>A0ABQ6H7H4_9GAMM</name>
<evidence type="ECO:0000313" key="2">
    <source>
        <dbReference type="EMBL" id="GLX84090.1"/>
    </source>
</evidence>
<dbReference type="Pfam" id="PF06912">
    <property type="entry name" value="DUF1275"/>
    <property type="match status" value="1"/>
</dbReference>
<dbReference type="InterPro" id="IPR010699">
    <property type="entry name" value="DUF1275"/>
</dbReference>
<reference evidence="2 3" key="1">
    <citation type="submission" date="2023-03" db="EMBL/GenBank/DDBJ databases">
        <title>Thalassotalea loyana LMG 22536T draft genome sequence.</title>
        <authorList>
            <person name="Sawabe T."/>
        </authorList>
    </citation>
    <scope>NUCLEOTIDE SEQUENCE [LARGE SCALE GENOMIC DNA]</scope>
    <source>
        <strain evidence="2 3">LMG 22536</strain>
    </source>
</reference>
<feature type="transmembrane region" description="Helical" evidence="1">
    <location>
        <begin position="136"/>
        <end position="158"/>
    </location>
</feature>
<evidence type="ECO:0000313" key="3">
    <source>
        <dbReference type="Proteomes" id="UP001157134"/>
    </source>
</evidence>
<keyword evidence="1" id="KW-0812">Transmembrane</keyword>
<feature type="transmembrane region" description="Helical" evidence="1">
    <location>
        <begin position="170"/>
        <end position="191"/>
    </location>
</feature>
<organism evidence="2 3">
    <name type="scientific">Thalassotalea loyana</name>
    <dbReference type="NCBI Taxonomy" id="280483"/>
    <lineage>
        <taxon>Bacteria</taxon>
        <taxon>Pseudomonadati</taxon>
        <taxon>Pseudomonadota</taxon>
        <taxon>Gammaproteobacteria</taxon>
        <taxon>Alteromonadales</taxon>
        <taxon>Colwelliaceae</taxon>
        <taxon>Thalassotalea</taxon>
    </lineage>
</organism>
<keyword evidence="1" id="KW-1133">Transmembrane helix</keyword>
<dbReference type="PANTHER" id="PTHR37314">
    <property type="entry name" value="SLR0142 PROTEIN"/>
    <property type="match status" value="1"/>
</dbReference>